<reference evidence="2" key="1">
    <citation type="submission" date="2020-02" db="EMBL/GenBank/DDBJ databases">
        <authorList>
            <person name="Meier V. D."/>
        </authorList>
    </citation>
    <scope>NUCLEOTIDE SEQUENCE</scope>
    <source>
        <strain evidence="2">AVDCRST_MAG71</strain>
    </source>
</reference>
<dbReference type="EMBL" id="CADCUA010000046">
    <property type="protein sequence ID" value="CAA9302042.1"/>
    <property type="molecule type" value="Genomic_DNA"/>
</dbReference>
<evidence type="ECO:0000313" key="2">
    <source>
        <dbReference type="EMBL" id="CAA9302042.1"/>
    </source>
</evidence>
<accession>A0A6J4KDD8</accession>
<gene>
    <name evidence="2" type="ORF">AVDCRST_MAG71-179</name>
</gene>
<name>A0A6J4KDD8_9GAMM</name>
<evidence type="ECO:0000256" key="1">
    <source>
        <dbReference type="SAM" id="MobiDB-lite"/>
    </source>
</evidence>
<protein>
    <submittedName>
        <fullName evidence="2">Uncharacterized protein</fullName>
    </submittedName>
</protein>
<organism evidence="2">
    <name type="scientific">uncultured Lysobacter sp</name>
    <dbReference type="NCBI Taxonomy" id="271060"/>
    <lineage>
        <taxon>Bacteria</taxon>
        <taxon>Pseudomonadati</taxon>
        <taxon>Pseudomonadota</taxon>
        <taxon>Gammaproteobacteria</taxon>
        <taxon>Lysobacterales</taxon>
        <taxon>Lysobacteraceae</taxon>
        <taxon>Lysobacter</taxon>
        <taxon>environmental samples</taxon>
    </lineage>
</organism>
<sequence>MFSARLERACPGRYTAADLQGRLLRRFACMQRVIDAGMQAIDHSRAADPTATRMRSSHPIAHAAR</sequence>
<proteinExistence type="predicted"/>
<feature type="region of interest" description="Disordered" evidence="1">
    <location>
        <begin position="45"/>
        <end position="65"/>
    </location>
</feature>
<dbReference type="AlphaFoldDB" id="A0A6J4KDD8"/>